<keyword evidence="2" id="KW-1185">Reference proteome</keyword>
<sequence>MVWGKHTCLPLVGKLCLAWRGAGGGVWGLFEFLYGNVWLLSETALNVKEHPPQRDSPGGRPMKDGLAAARHETNVTVKGQHGEYAVCGRTLLAPHASSTFHAAHSPPWDLHQQPLQTLARTLRNPTGKRGLCRWSPLTALTLTALRVLACRHSIHIQLKESNGMGR</sequence>
<dbReference type="EMBL" id="JAYMGO010000006">
    <property type="protein sequence ID" value="KAL1272718.1"/>
    <property type="molecule type" value="Genomic_DNA"/>
</dbReference>
<proteinExistence type="predicted"/>
<dbReference type="Proteomes" id="UP001558613">
    <property type="component" value="Unassembled WGS sequence"/>
</dbReference>
<comment type="caution">
    <text evidence="1">The sequence shown here is derived from an EMBL/GenBank/DDBJ whole genome shotgun (WGS) entry which is preliminary data.</text>
</comment>
<accession>A0ABR3N6Z1</accession>
<evidence type="ECO:0000313" key="2">
    <source>
        <dbReference type="Proteomes" id="UP001558613"/>
    </source>
</evidence>
<organism evidence="1 2">
    <name type="scientific">Cirrhinus molitorella</name>
    <name type="common">mud carp</name>
    <dbReference type="NCBI Taxonomy" id="172907"/>
    <lineage>
        <taxon>Eukaryota</taxon>
        <taxon>Metazoa</taxon>
        <taxon>Chordata</taxon>
        <taxon>Craniata</taxon>
        <taxon>Vertebrata</taxon>
        <taxon>Euteleostomi</taxon>
        <taxon>Actinopterygii</taxon>
        <taxon>Neopterygii</taxon>
        <taxon>Teleostei</taxon>
        <taxon>Ostariophysi</taxon>
        <taxon>Cypriniformes</taxon>
        <taxon>Cyprinidae</taxon>
        <taxon>Labeoninae</taxon>
        <taxon>Labeonini</taxon>
        <taxon>Cirrhinus</taxon>
    </lineage>
</organism>
<protein>
    <submittedName>
        <fullName evidence="1">Uncharacterized protein</fullName>
    </submittedName>
</protein>
<reference evidence="1 2" key="1">
    <citation type="submission" date="2023-09" db="EMBL/GenBank/DDBJ databases">
        <authorList>
            <person name="Wang M."/>
        </authorList>
    </citation>
    <scope>NUCLEOTIDE SEQUENCE [LARGE SCALE GENOMIC DNA]</scope>
    <source>
        <strain evidence="1">GT-2023</strain>
        <tissue evidence="1">Liver</tissue>
    </source>
</reference>
<gene>
    <name evidence="1" type="ORF">QQF64_028580</name>
</gene>
<name>A0ABR3N6Z1_9TELE</name>
<evidence type="ECO:0000313" key="1">
    <source>
        <dbReference type="EMBL" id="KAL1272718.1"/>
    </source>
</evidence>